<gene>
    <name evidence="1" type="ORF">BN946_scf185043.g27</name>
</gene>
<sequence>MHKLFIEEFSNMDMIAPLVTSMTETDPILRPKVSEALDAWRIMQQDIPEKQKSWRVKPRNESTLECLFKDAVMLFKSTVHVPGVHG</sequence>
<comment type="caution">
    <text evidence="1">The sequence shown here is derived from an EMBL/GenBank/DDBJ whole genome shotgun (WGS) entry which is preliminary data.</text>
</comment>
<accession>A0A060SNG7</accession>
<dbReference type="AlphaFoldDB" id="A0A060SNG7"/>
<evidence type="ECO:0000313" key="1">
    <source>
        <dbReference type="EMBL" id="CDO73978.1"/>
    </source>
</evidence>
<organism evidence="1 2">
    <name type="scientific">Pycnoporus cinnabarinus</name>
    <name type="common">Cinnabar-red polypore</name>
    <name type="synonym">Trametes cinnabarina</name>
    <dbReference type="NCBI Taxonomy" id="5643"/>
    <lineage>
        <taxon>Eukaryota</taxon>
        <taxon>Fungi</taxon>
        <taxon>Dikarya</taxon>
        <taxon>Basidiomycota</taxon>
        <taxon>Agaricomycotina</taxon>
        <taxon>Agaricomycetes</taxon>
        <taxon>Polyporales</taxon>
        <taxon>Polyporaceae</taxon>
        <taxon>Trametes</taxon>
    </lineage>
</organism>
<dbReference type="OrthoDB" id="5987198at2759"/>
<protein>
    <submittedName>
        <fullName evidence="1">Uncharacterized protein</fullName>
    </submittedName>
</protein>
<dbReference type="HOGENOM" id="CLU_2498971_0_0_1"/>
<keyword evidence="2" id="KW-1185">Reference proteome</keyword>
<dbReference type="Proteomes" id="UP000029665">
    <property type="component" value="Unassembled WGS sequence"/>
</dbReference>
<proteinExistence type="predicted"/>
<dbReference type="EMBL" id="CCBP010000125">
    <property type="protein sequence ID" value="CDO73978.1"/>
    <property type="molecule type" value="Genomic_DNA"/>
</dbReference>
<reference evidence="1" key="1">
    <citation type="submission" date="2014-01" db="EMBL/GenBank/DDBJ databases">
        <title>The genome of the white-rot fungus Pycnoporus cinnabarinus: a basidiomycete model with a versatile arsenal for lignocellulosic biomass breakdown.</title>
        <authorList>
            <person name="Levasseur A."/>
            <person name="Lomascolo A."/>
            <person name="Ruiz-Duenas F.J."/>
            <person name="Uzan E."/>
            <person name="Piumi F."/>
            <person name="Kues U."/>
            <person name="Ram A.F.J."/>
            <person name="Murat C."/>
            <person name="Haon M."/>
            <person name="Benoit I."/>
            <person name="Arfi Y."/>
            <person name="Chevret D."/>
            <person name="Drula E."/>
            <person name="Kwon M.J."/>
            <person name="Gouret P."/>
            <person name="Lesage-Meessen L."/>
            <person name="Lombard V."/>
            <person name="Mariette J."/>
            <person name="Noirot C."/>
            <person name="Park J."/>
            <person name="Patyshakuliyeva A."/>
            <person name="Wieneger R.A.B."/>
            <person name="Wosten H.A.B."/>
            <person name="Martin F."/>
            <person name="Coutinho P.M."/>
            <person name="de Vries R."/>
            <person name="Martinez A.T."/>
            <person name="Klopp C."/>
            <person name="Pontarotti P."/>
            <person name="Henrissat B."/>
            <person name="Record E."/>
        </authorList>
    </citation>
    <scope>NUCLEOTIDE SEQUENCE [LARGE SCALE GENOMIC DNA]</scope>
    <source>
        <strain evidence="1">BRFM137</strain>
    </source>
</reference>
<name>A0A060SNG7_PYCCI</name>
<evidence type="ECO:0000313" key="2">
    <source>
        <dbReference type="Proteomes" id="UP000029665"/>
    </source>
</evidence>